<dbReference type="Pfam" id="PF15419">
    <property type="entry name" value="LNP1"/>
    <property type="match status" value="1"/>
</dbReference>
<protein>
    <recommendedName>
        <fullName evidence="4">Leukemia NUP98 fusion partner 1</fullName>
    </recommendedName>
</protein>
<proteinExistence type="predicted"/>
<evidence type="ECO:0000313" key="2">
    <source>
        <dbReference type="EMBL" id="KAK1343814.1"/>
    </source>
</evidence>
<feature type="region of interest" description="Disordered" evidence="1">
    <location>
        <begin position="220"/>
        <end position="272"/>
    </location>
</feature>
<comment type="caution">
    <text evidence="2">The sequence shown here is derived from an EMBL/GenBank/DDBJ whole genome shotgun (WGS) entry which is preliminary data.</text>
</comment>
<evidence type="ECO:0008006" key="4">
    <source>
        <dbReference type="Google" id="ProtNLM"/>
    </source>
</evidence>
<dbReference type="PANTHER" id="PTHR35667:SF1">
    <property type="entry name" value="LEUKEMIA NUP98 FUSION PARTNER 1"/>
    <property type="match status" value="1"/>
</dbReference>
<reference evidence="2" key="1">
    <citation type="submission" date="2023-06" db="EMBL/GenBank/DDBJ databases">
        <title>Reference genome for the Northern bat (Eptesicus nilssonii), a most northern bat species.</title>
        <authorList>
            <person name="Laine V.N."/>
            <person name="Pulliainen A.T."/>
            <person name="Lilley T.M."/>
        </authorList>
    </citation>
    <scope>NUCLEOTIDE SEQUENCE</scope>
    <source>
        <strain evidence="2">BLF_Eptnil</strain>
        <tissue evidence="2">Kidney</tissue>
    </source>
</reference>
<gene>
    <name evidence="2" type="ORF">QTO34_014367</name>
</gene>
<dbReference type="PANTHER" id="PTHR35667">
    <property type="entry name" value="LEUKEMIA NUP98 FUSION PARTNER 1"/>
    <property type="match status" value="1"/>
</dbReference>
<evidence type="ECO:0000313" key="3">
    <source>
        <dbReference type="Proteomes" id="UP001177744"/>
    </source>
</evidence>
<evidence type="ECO:0000256" key="1">
    <source>
        <dbReference type="SAM" id="MobiDB-lite"/>
    </source>
</evidence>
<dbReference type="InterPro" id="IPR029280">
    <property type="entry name" value="LNP1"/>
</dbReference>
<feature type="compositionally biased region" description="Basic and acidic residues" evidence="1">
    <location>
        <begin position="226"/>
        <end position="261"/>
    </location>
</feature>
<accession>A0AA40LU88</accession>
<feature type="region of interest" description="Disordered" evidence="1">
    <location>
        <begin position="50"/>
        <end position="80"/>
    </location>
</feature>
<sequence length="272" mass="31303">MAGMGSLRLPGALVRKAMTSRFPFAVSRFPNLSPMDFMEPTYISTLMNGTGSEARSREGGVEHLPCRHGNNASVPPAPGRLAPRQALDILNHLSMEHRGDDDDDDVSFAKWMSSFWGHSWIEDERGLRDRRGSQDTSYRKASLPCPFPVLPRVTSYDSHPRRHSHEDQGFRCRTHMKDYRKRSEDGPFRDPLESNRRSHSKTRAFSESFEQHLCFRTKRSVSLGPESRKERNERECLRMETRSHKKMEERRSSGKEEHGEAHMVPLLEKGPK</sequence>
<feature type="compositionally biased region" description="Basic and acidic residues" evidence="1">
    <location>
        <begin position="164"/>
        <end position="196"/>
    </location>
</feature>
<dbReference type="Proteomes" id="UP001177744">
    <property type="component" value="Unassembled WGS sequence"/>
</dbReference>
<dbReference type="EMBL" id="JAULJE010000004">
    <property type="protein sequence ID" value="KAK1343814.1"/>
    <property type="molecule type" value="Genomic_DNA"/>
</dbReference>
<dbReference type="AlphaFoldDB" id="A0AA40LU88"/>
<feature type="compositionally biased region" description="Basic and acidic residues" evidence="1">
    <location>
        <begin position="54"/>
        <end position="65"/>
    </location>
</feature>
<feature type="region of interest" description="Disordered" evidence="1">
    <location>
        <begin position="154"/>
        <end position="204"/>
    </location>
</feature>
<keyword evidence="3" id="KW-1185">Reference proteome</keyword>
<organism evidence="2 3">
    <name type="scientific">Cnephaeus nilssonii</name>
    <name type="common">Northern bat</name>
    <name type="synonym">Eptesicus nilssonii</name>
    <dbReference type="NCBI Taxonomy" id="3371016"/>
    <lineage>
        <taxon>Eukaryota</taxon>
        <taxon>Metazoa</taxon>
        <taxon>Chordata</taxon>
        <taxon>Craniata</taxon>
        <taxon>Vertebrata</taxon>
        <taxon>Euteleostomi</taxon>
        <taxon>Mammalia</taxon>
        <taxon>Eutheria</taxon>
        <taxon>Laurasiatheria</taxon>
        <taxon>Chiroptera</taxon>
        <taxon>Yangochiroptera</taxon>
        <taxon>Vespertilionidae</taxon>
        <taxon>Cnephaeus</taxon>
    </lineage>
</organism>
<name>A0AA40LU88_CNENI</name>